<dbReference type="Proteomes" id="UP000327167">
    <property type="component" value="Unassembled WGS sequence"/>
</dbReference>
<evidence type="ECO:0000313" key="2">
    <source>
        <dbReference type="EMBL" id="VVP61084.1"/>
    </source>
</evidence>
<dbReference type="AlphaFoldDB" id="A0A5E7QGZ5"/>
<gene>
    <name evidence="1" type="ORF">PS655_05869</name>
    <name evidence="2" type="ORF">PS870_06251</name>
</gene>
<evidence type="ECO:0000313" key="1">
    <source>
        <dbReference type="EMBL" id="VVN46445.1"/>
    </source>
</evidence>
<reference evidence="3 4" key="1">
    <citation type="submission" date="2019-09" db="EMBL/GenBank/DDBJ databases">
        <authorList>
            <person name="Chandra G."/>
            <person name="Truman W A."/>
        </authorList>
    </citation>
    <scope>NUCLEOTIDE SEQUENCE [LARGE SCALE GENOMIC DNA]</scope>
    <source>
        <strain evidence="1">PS655</strain>
        <strain evidence="2">PS870</strain>
    </source>
</reference>
<dbReference type="Proteomes" id="UP000349468">
    <property type="component" value="Unassembled WGS sequence"/>
</dbReference>
<dbReference type="EMBL" id="CABVHJ010000033">
    <property type="protein sequence ID" value="VVN46445.1"/>
    <property type="molecule type" value="Genomic_DNA"/>
</dbReference>
<accession>A0A5E7QGZ5</accession>
<name>A0A5E7QGZ5_PSEFL</name>
<organism evidence="2 4">
    <name type="scientific">Pseudomonas fluorescens</name>
    <dbReference type="NCBI Taxonomy" id="294"/>
    <lineage>
        <taxon>Bacteria</taxon>
        <taxon>Pseudomonadati</taxon>
        <taxon>Pseudomonadota</taxon>
        <taxon>Gammaproteobacteria</taxon>
        <taxon>Pseudomonadales</taxon>
        <taxon>Pseudomonadaceae</taxon>
        <taxon>Pseudomonas</taxon>
    </lineage>
</organism>
<evidence type="ECO:0000313" key="3">
    <source>
        <dbReference type="Proteomes" id="UP000327167"/>
    </source>
</evidence>
<dbReference type="EMBL" id="CABVIK010000032">
    <property type="protein sequence ID" value="VVP61084.1"/>
    <property type="molecule type" value="Genomic_DNA"/>
</dbReference>
<sequence length="238" mass="25467">MTENKLAAPSLPEAVNGVLNLGNVQNEFIQVIIRPYAKIDRGDKITVLFNSVNDQNDFLRYAYVSDPDDFPPKGIAIKIQPLSAFSNDQFNVSYVVESRAANLSSSKPLSITIKNAPGAEADVQYHQAAYGGFYLKGLIDSWIVPLDYAISQNSDVLISMLGDLPAPLGGGALQDDGAVLTLSQRTQAVGELKPVGTMTYTAKQWVFALSGSGVALKKGDELSLALKSDANLSVTVTI</sequence>
<proteinExistence type="predicted"/>
<protein>
    <submittedName>
        <fullName evidence="2">Uncharacterized protein</fullName>
    </submittedName>
</protein>
<evidence type="ECO:0000313" key="4">
    <source>
        <dbReference type="Proteomes" id="UP000349468"/>
    </source>
</evidence>
<dbReference type="RefSeq" id="WP_150652904.1">
    <property type="nucleotide sequence ID" value="NZ_CABVHJ010000033.1"/>
</dbReference>